<evidence type="ECO:0000313" key="2">
    <source>
        <dbReference type="EMBL" id="TPP58783.1"/>
    </source>
</evidence>
<keyword evidence="3" id="KW-1185">Reference proteome</keyword>
<evidence type="ECO:0000256" key="1">
    <source>
        <dbReference type="SAM" id="MobiDB-lite"/>
    </source>
</evidence>
<dbReference type="OrthoDB" id="10475767at2759"/>
<sequence length="149" mass="16681">MHKQKVYTDGQLKNQLTKLDPEKQQEFLRFSDRFFEKESDIYLDALSQSRNAFADALAKIKHELDPDAIDATNVQEAEGEEGAENNKNNDTAQQGTKQGPFDISTEMGKHIVSISKAFSELLADSAAGDEGVKQKARKAESKAMRKFLK</sequence>
<dbReference type="Proteomes" id="UP000316759">
    <property type="component" value="Unassembled WGS sequence"/>
</dbReference>
<name>A0A504YCL3_FASGI</name>
<proteinExistence type="predicted"/>
<evidence type="ECO:0000313" key="3">
    <source>
        <dbReference type="Proteomes" id="UP000316759"/>
    </source>
</evidence>
<feature type="compositionally biased region" description="Polar residues" evidence="1">
    <location>
        <begin position="88"/>
        <end position="97"/>
    </location>
</feature>
<accession>A0A504YCL3</accession>
<protein>
    <submittedName>
        <fullName evidence="2">Uncharacterized protein</fullName>
    </submittedName>
</protein>
<comment type="caution">
    <text evidence="2">The sequence shown here is derived from an EMBL/GenBank/DDBJ whole genome shotgun (WGS) entry which is preliminary data.</text>
</comment>
<gene>
    <name evidence="2" type="ORF">FGIG_09984</name>
</gene>
<reference evidence="2 3" key="1">
    <citation type="submission" date="2019-04" db="EMBL/GenBank/DDBJ databases">
        <title>Annotation for the trematode Fasciola gigantica.</title>
        <authorList>
            <person name="Choi Y.-J."/>
        </authorList>
    </citation>
    <scope>NUCLEOTIDE SEQUENCE [LARGE SCALE GENOMIC DNA]</scope>
    <source>
        <strain evidence="2">Uganda_cow_1</strain>
    </source>
</reference>
<feature type="region of interest" description="Disordered" evidence="1">
    <location>
        <begin position="68"/>
        <end position="103"/>
    </location>
</feature>
<organism evidence="2 3">
    <name type="scientific">Fasciola gigantica</name>
    <name type="common">Giant liver fluke</name>
    <dbReference type="NCBI Taxonomy" id="46835"/>
    <lineage>
        <taxon>Eukaryota</taxon>
        <taxon>Metazoa</taxon>
        <taxon>Spiralia</taxon>
        <taxon>Lophotrochozoa</taxon>
        <taxon>Platyhelminthes</taxon>
        <taxon>Trematoda</taxon>
        <taxon>Digenea</taxon>
        <taxon>Plagiorchiida</taxon>
        <taxon>Echinostomata</taxon>
        <taxon>Echinostomatoidea</taxon>
        <taxon>Fasciolidae</taxon>
        <taxon>Fasciola</taxon>
    </lineage>
</organism>
<dbReference type="EMBL" id="SUNJ01011578">
    <property type="protein sequence ID" value="TPP58783.1"/>
    <property type="molecule type" value="Genomic_DNA"/>
</dbReference>
<dbReference type="AlphaFoldDB" id="A0A504YCL3"/>